<dbReference type="SUPFAM" id="SSF52540">
    <property type="entry name" value="P-loop containing nucleoside triphosphate hydrolases"/>
    <property type="match status" value="1"/>
</dbReference>
<dbReference type="InterPro" id="IPR003094">
    <property type="entry name" value="6Pfruct_kin"/>
</dbReference>
<dbReference type="GO" id="GO:0005524">
    <property type="term" value="F:ATP binding"/>
    <property type="evidence" value="ECO:0007669"/>
    <property type="project" value="UniProtKB-KW"/>
</dbReference>
<dbReference type="AlphaFoldDB" id="A0A0A9X378"/>
<dbReference type="GO" id="GO:0003873">
    <property type="term" value="F:6-phosphofructo-2-kinase activity"/>
    <property type="evidence" value="ECO:0007669"/>
    <property type="project" value="InterPro"/>
</dbReference>
<keyword evidence="4" id="KW-0808">Transferase</keyword>
<evidence type="ECO:0000256" key="1">
    <source>
        <dbReference type="ARBA" id="ARBA00022741"/>
    </source>
</evidence>
<dbReference type="InterPro" id="IPR029033">
    <property type="entry name" value="His_PPase_superfam"/>
</dbReference>
<dbReference type="PANTHER" id="PTHR10606">
    <property type="entry name" value="6-PHOSPHOFRUCTO-2-KINASE/FRUCTOSE-2,6-BISPHOSPHATASE"/>
    <property type="match status" value="1"/>
</dbReference>
<keyword evidence="2" id="KW-0067">ATP-binding</keyword>
<organism evidence="4">
    <name type="scientific">Lygus hesperus</name>
    <name type="common">Western plant bug</name>
    <dbReference type="NCBI Taxonomy" id="30085"/>
    <lineage>
        <taxon>Eukaryota</taxon>
        <taxon>Metazoa</taxon>
        <taxon>Ecdysozoa</taxon>
        <taxon>Arthropoda</taxon>
        <taxon>Hexapoda</taxon>
        <taxon>Insecta</taxon>
        <taxon>Pterygota</taxon>
        <taxon>Neoptera</taxon>
        <taxon>Paraneoptera</taxon>
        <taxon>Hemiptera</taxon>
        <taxon>Heteroptera</taxon>
        <taxon>Panheteroptera</taxon>
        <taxon>Cimicomorpha</taxon>
        <taxon>Miridae</taxon>
        <taxon>Mirini</taxon>
        <taxon>Lygus</taxon>
    </lineage>
</organism>
<dbReference type="EMBL" id="GBHO01028437">
    <property type="protein sequence ID" value="JAG15167.1"/>
    <property type="molecule type" value="Transcribed_RNA"/>
</dbReference>
<name>A0A0A9X378_LYGHE</name>
<evidence type="ECO:0000313" key="4">
    <source>
        <dbReference type="EMBL" id="JAG15167.1"/>
    </source>
</evidence>
<accession>A0A0A9X378</accession>
<keyword evidence="1" id="KW-0547">Nucleotide-binding</keyword>
<dbReference type="PRINTS" id="PR00991">
    <property type="entry name" value="6PFRUCTKNASE"/>
</dbReference>
<evidence type="ECO:0000256" key="2">
    <source>
        <dbReference type="ARBA" id="ARBA00022840"/>
    </source>
</evidence>
<sequence>MASKNNLPYRLLFIESVCTDEAIITENILRSKCENDDFKGVKNTNEVIAEFHERIEQYEKVYEPLEPSEGVSYIKIINVKRHVILHKVHHGLGSRIAFFLLNLHPVAFPIFIALPGETIGDEKKVFGGDERLTVRGEAYARALKQFIQDRIVPNMIILHGTNNSVLHTLRPLLEDEMSP</sequence>
<dbReference type="PANTHER" id="PTHR10606:SF50">
    <property type="entry name" value="6-BIPHOSPHATASE, PUTATIVE-RELATED"/>
    <property type="match status" value="1"/>
</dbReference>
<keyword evidence="4" id="KW-0418">Kinase</keyword>
<dbReference type="GO" id="GO:0005829">
    <property type="term" value="C:cytosol"/>
    <property type="evidence" value="ECO:0007669"/>
    <property type="project" value="TreeGrafter"/>
</dbReference>
<gene>
    <name evidence="4" type="primary">K02B2.1_2</name>
    <name evidence="4" type="ORF">CM83_17260</name>
</gene>
<dbReference type="GO" id="GO:0004331">
    <property type="term" value="F:fructose-2,6-bisphosphate 2-phosphatase activity"/>
    <property type="evidence" value="ECO:0007669"/>
    <property type="project" value="TreeGrafter"/>
</dbReference>
<evidence type="ECO:0000259" key="3">
    <source>
        <dbReference type="Pfam" id="PF01591"/>
    </source>
</evidence>
<dbReference type="InterPro" id="IPR027417">
    <property type="entry name" value="P-loop_NTPase"/>
</dbReference>
<dbReference type="SUPFAM" id="SSF53254">
    <property type="entry name" value="Phosphoglycerate mutase-like"/>
    <property type="match status" value="1"/>
</dbReference>
<reference evidence="4" key="2">
    <citation type="submission" date="2014-07" db="EMBL/GenBank/DDBJ databases">
        <authorList>
            <person name="Hull J."/>
        </authorList>
    </citation>
    <scope>NUCLEOTIDE SEQUENCE</scope>
</reference>
<dbReference type="PIRSF" id="PIRSF000709">
    <property type="entry name" value="6PFK_2-Ptase"/>
    <property type="match status" value="1"/>
</dbReference>
<reference evidence="4" key="1">
    <citation type="journal article" date="2014" name="PLoS ONE">
        <title>Transcriptome-Based Identification of ABC Transporters in the Western Tarnished Plant Bug Lygus hesperus.</title>
        <authorList>
            <person name="Hull J.J."/>
            <person name="Chaney K."/>
            <person name="Geib S.M."/>
            <person name="Fabrick J.A."/>
            <person name="Brent C.S."/>
            <person name="Walsh D."/>
            <person name="Lavine L.C."/>
        </authorList>
    </citation>
    <scope>NUCLEOTIDE SEQUENCE</scope>
</reference>
<proteinExistence type="predicted"/>
<dbReference type="GO" id="GO:0006000">
    <property type="term" value="P:fructose metabolic process"/>
    <property type="evidence" value="ECO:0007669"/>
    <property type="project" value="InterPro"/>
</dbReference>
<feature type="domain" description="6-phosphofructo-2-kinase" evidence="3">
    <location>
        <begin position="3"/>
        <end position="105"/>
    </location>
</feature>
<dbReference type="InterPro" id="IPR013079">
    <property type="entry name" value="6Phosfructo_kin"/>
</dbReference>
<dbReference type="GO" id="GO:0006003">
    <property type="term" value="P:fructose 2,6-bisphosphate metabolic process"/>
    <property type="evidence" value="ECO:0007669"/>
    <property type="project" value="InterPro"/>
</dbReference>
<dbReference type="Pfam" id="PF01591">
    <property type="entry name" value="6PF2K"/>
    <property type="match status" value="1"/>
</dbReference>
<protein>
    <submittedName>
        <fullName evidence="4">Putative 6-phosphofructo-2-kinase/fructose-2,6-bisphosphatase</fullName>
    </submittedName>
</protein>
<dbReference type="Gene3D" id="3.40.50.300">
    <property type="entry name" value="P-loop containing nucleotide triphosphate hydrolases"/>
    <property type="match status" value="1"/>
</dbReference>